<reference evidence="3 4" key="1">
    <citation type="submission" date="2016-10" db="EMBL/GenBank/DDBJ databases">
        <title>Description of Gloeomargarita lithophora gen. nov., sp. nov., a thylakoid-bearing basal-branching cyanobacterium with intracellular carbonates, and proposal for Gloeomargaritales ord. nov.</title>
        <authorList>
            <person name="Moreira D."/>
            <person name="Tavera R."/>
            <person name="Benzerara K."/>
            <person name="Skouri-Panet F."/>
            <person name="Couradeau E."/>
            <person name="Gerard E."/>
            <person name="Loussert C."/>
            <person name="Novelo E."/>
            <person name="Zivanovic Y."/>
            <person name="Lopez-Garcia P."/>
        </authorList>
    </citation>
    <scope>NUCLEOTIDE SEQUENCE [LARGE SCALE GENOMIC DNA]</scope>
    <source>
        <strain evidence="3 4">D10</strain>
    </source>
</reference>
<sequence length="366" mass="41071">MVKILHIQRAGTIAGSENHLLQLLPGLQKRGYDVSFLALTKPQEVPSALSQALGVQGIPVIDQRVRGEWQPQILPQIYDIIGRGQYDIIHTHLLYADLYGTLAARWVGKGKVLCTRHNDNRYRQRWPMRPLITWNTHWMHHVIAISEHIKAFNMRYQRVPEAKITVIPYGYEAATPVPILPRREADRFTIGMVGRLVPQKSHITALQALPMILKAVPQAWLVILGDGSLRQELTTLAEELDLTSCVEFVGYHANAAQEMQKFDLFLHPSLHEGFGLVLLEAMAAHLPIVATRVSAIPEIVVDGQTGLLIPPEQPELLAQAVIQLLTNPEKRAQMGAAGYQRLLQEFTVTKMLDRTEVVYQSLVSNA</sequence>
<feature type="domain" description="Glycosyl transferase family 1" evidence="1">
    <location>
        <begin position="185"/>
        <end position="341"/>
    </location>
</feature>
<dbReference type="GO" id="GO:0016757">
    <property type="term" value="F:glycosyltransferase activity"/>
    <property type="evidence" value="ECO:0007669"/>
    <property type="project" value="InterPro"/>
</dbReference>
<evidence type="ECO:0000313" key="3">
    <source>
        <dbReference type="EMBL" id="APB33975.1"/>
    </source>
</evidence>
<name>A0A1J0ADI9_9CYAN</name>
<protein>
    <submittedName>
        <fullName evidence="3">Glycosyl transferase group 1</fullName>
    </submittedName>
</protein>
<evidence type="ECO:0000259" key="1">
    <source>
        <dbReference type="Pfam" id="PF00534"/>
    </source>
</evidence>
<dbReference type="InterPro" id="IPR028098">
    <property type="entry name" value="Glyco_trans_4-like_N"/>
</dbReference>
<organism evidence="3 4">
    <name type="scientific">Gloeomargarita lithophora Alchichica-D10</name>
    <dbReference type="NCBI Taxonomy" id="1188229"/>
    <lineage>
        <taxon>Bacteria</taxon>
        <taxon>Bacillati</taxon>
        <taxon>Cyanobacteriota</taxon>
        <taxon>Cyanophyceae</taxon>
        <taxon>Gloeomargaritales</taxon>
        <taxon>Gloeomargaritaceae</taxon>
        <taxon>Gloeomargarita</taxon>
    </lineage>
</organism>
<dbReference type="CDD" id="cd03801">
    <property type="entry name" value="GT4_PimA-like"/>
    <property type="match status" value="1"/>
</dbReference>
<dbReference type="KEGG" id="glt:GlitD10_1651"/>
<dbReference type="Gene3D" id="3.40.50.2000">
    <property type="entry name" value="Glycogen Phosphorylase B"/>
    <property type="match status" value="2"/>
</dbReference>
<dbReference type="SUPFAM" id="SSF53756">
    <property type="entry name" value="UDP-Glycosyltransferase/glycogen phosphorylase"/>
    <property type="match status" value="1"/>
</dbReference>
<proteinExistence type="predicted"/>
<dbReference type="OrthoDB" id="516698at2"/>
<gene>
    <name evidence="3" type="ORF">GlitD10_1651</name>
</gene>
<dbReference type="Pfam" id="PF13439">
    <property type="entry name" value="Glyco_transf_4"/>
    <property type="match status" value="1"/>
</dbReference>
<dbReference type="PANTHER" id="PTHR12526">
    <property type="entry name" value="GLYCOSYLTRANSFERASE"/>
    <property type="match status" value="1"/>
</dbReference>
<evidence type="ECO:0000259" key="2">
    <source>
        <dbReference type="Pfam" id="PF13439"/>
    </source>
</evidence>
<feature type="domain" description="Glycosyltransferase subfamily 4-like N-terminal" evidence="2">
    <location>
        <begin position="15"/>
        <end position="171"/>
    </location>
</feature>
<accession>A0A1J0ADI9</accession>
<dbReference type="RefSeq" id="WP_071454487.1">
    <property type="nucleotide sequence ID" value="NZ_CP017675.1"/>
</dbReference>
<dbReference type="InterPro" id="IPR001296">
    <property type="entry name" value="Glyco_trans_1"/>
</dbReference>
<dbReference type="PANTHER" id="PTHR12526:SF636">
    <property type="entry name" value="BLL3647 PROTEIN"/>
    <property type="match status" value="1"/>
</dbReference>
<dbReference type="Pfam" id="PF00534">
    <property type="entry name" value="Glycos_transf_1"/>
    <property type="match status" value="1"/>
</dbReference>
<evidence type="ECO:0000313" key="4">
    <source>
        <dbReference type="Proteomes" id="UP000180235"/>
    </source>
</evidence>
<dbReference type="EMBL" id="CP017675">
    <property type="protein sequence ID" value="APB33975.1"/>
    <property type="molecule type" value="Genomic_DNA"/>
</dbReference>
<dbReference type="Proteomes" id="UP000180235">
    <property type="component" value="Chromosome"/>
</dbReference>
<keyword evidence="4" id="KW-1185">Reference proteome</keyword>
<dbReference type="STRING" id="1188229.GlitD10_1651"/>
<keyword evidence="3" id="KW-0808">Transferase</keyword>
<dbReference type="AlphaFoldDB" id="A0A1J0ADI9"/>